<evidence type="ECO:0000256" key="10">
    <source>
        <dbReference type="SAM" id="MobiDB-lite"/>
    </source>
</evidence>
<keyword evidence="5" id="KW-0805">Transcription regulation</keyword>
<feature type="compositionally biased region" description="Low complexity" evidence="10">
    <location>
        <begin position="35"/>
        <end position="47"/>
    </location>
</feature>
<name>A0A8K0NZB2_LADFU</name>
<feature type="domain" description="Nuclear receptor" evidence="11">
    <location>
        <begin position="199"/>
        <end position="253"/>
    </location>
</feature>
<feature type="compositionally biased region" description="Basic residues" evidence="10">
    <location>
        <begin position="80"/>
        <end position="101"/>
    </location>
</feature>
<evidence type="ECO:0000313" key="12">
    <source>
        <dbReference type="EMBL" id="KAG8226998.1"/>
    </source>
</evidence>
<gene>
    <name evidence="12" type="ORF">J437_LFUL000303</name>
</gene>
<protein>
    <recommendedName>
        <fullName evidence="11">Nuclear receptor domain-containing protein</fullName>
    </recommendedName>
</protein>
<dbReference type="GO" id="GO:0008270">
    <property type="term" value="F:zinc ion binding"/>
    <property type="evidence" value="ECO:0007669"/>
    <property type="project" value="UniProtKB-KW"/>
</dbReference>
<evidence type="ECO:0000256" key="9">
    <source>
        <dbReference type="ARBA" id="ARBA00023242"/>
    </source>
</evidence>
<evidence type="ECO:0000256" key="4">
    <source>
        <dbReference type="ARBA" id="ARBA00022833"/>
    </source>
</evidence>
<comment type="caution">
    <text evidence="12">The sequence shown here is derived from an EMBL/GenBank/DDBJ whole genome shotgun (WGS) entry which is preliminary data.</text>
</comment>
<dbReference type="InterPro" id="IPR013088">
    <property type="entry name" value="Znf_NHR/GATA"/>
</dbReference>
<proteinExistence type="predicted"/>
<dbReference type="SMART" id="SM00399">
    <property type="entry name" value="ZnF_C4"/>
    <property type="match status" value="1"/>
</dbReference>
<dbReference type="InterPro" id="IPR001628">
    <property type="entry name" value="Znf_hrmn_rcpt"/>
</dbReference>
<dbReference type="PRINTS" id="PR00047">
    <property type="entry name" value="STROIDFINGER"/>
</dbReference>
<dbReference type="PROSITE" id="PS51030">
    <property type="entry name" value="NUCLEAR_REC_DBD_2"/>
    <property type="match status" value="1"/>
</dbReference>
<dbReference type="OrthoDB" id="5771769at2759"/>
<comment type="subcellular location">
    <subcellularLocation>
        <location evidence="1">Nucleus</location>
    </subcellularLocation>
</comment>
<evidence type="ECO:0000256" key="1">
    <source>
        <dbReference type="ARBA" id="ARBA00004123"/>
    </source>
</evidence>
<organism evidence="12 13">
    <name type="scientific">Ladona fulva</name>
    <name type="common">Scarce chaser dragonfly</name>
    <name type="synonym">Libellula fulva</name>
    <dbReference type="NCBI Taxonomy" id="123851"/>
    <lineage>
        <taxon>Eukaryota</taxon>
        <taxon>Metazoa</taxon>
        <taxon>Ecdysozoa</taxon>
        <taxon>Arthropoda</taxon>
        <taxon>Hexapoda</taxon>
        <taxon>Insecta</taxon>
        <taxon>Pterygota</taxon>
        <taxon>Palaeoptera</taxon>
        <taxon>Odonata</taxon>
        <taxon>Epiprocta</taxon>
        <taxon>Anisoptera</taxon>
        <taxon>Libelluloidea</taxon>
        <taxon>Libellulidae</taxon>
        <taxon>Ladona</taxon>
    </lineage>
</organism>
<dbReference type="AlphaFoldDB" id="A0A8K0NZB2"/>
<evidence type="ECO:0000256" key="6">
    <source>
        <dbReference type="ARBA" id="ARBA00023125"/>
    </source>
</evidence>
<dbReference type="PROSITE" id="PS00031">
    <property type="entry name" value="NUCLEAR_REC_DBD_1"/>
    <property type="match status" value="1"/>
</dbReference>
<evidence type="ECO:0000256" key="2">
    <source>
        <dbReference type="ARBA" id="ARBA00022723"/>
    </source>
</evidence>
<feature type="region of interest" description="Disordered" evidence="10">
    <location>
        <begin position="31"/>
        <end position="101"/>
    </location>
</feature>
<evidence type="ECO:0000256" key="3">
    <source>
        <dbReference type="ARBA" id="ARBA00022771"/>
    </source>
</evidence>
<dbReference type="GO" id="GO:0005634">
    <property type="term" value="C:nucleus"/>
    <property type="evidence" value="ECO:0007669"/>
    <property type="project" value="UniProtKB-SubCell"/>
</dbReference>
<feature type="compositionally biased region" description="Pro residues" evidence="10">
    <location>
        <begin position="48"/>
        <end position="74"/>
    </location>
</feature>
<dbReference type="Pfam" id="PF00105">
    <property type="entry name" value="zf-C4"/>
    <property type="match status" value="1"/>
</dbReference>
<dbReference type="SUPFAM" id="SSF57716">
    <property type="entry name" value="Glucocorticoid receptor-like (DNA-binding domain)"/>
    <property type="match status" value="1"/>
</dbReference>
<feature type="region of interest" description="Disordered" evidence="10">
    <location>
        <begin position="138"/>
        <end position="180"/>
    </location>
</feature>
<keyword evidence="8" id="KW-0675">Receptor</keyword>
<keyword evidence="4" id="KW-0862">Zinc</keyword>
<evidence type="ECO:0000256" key="8">
    <source>
        <dbReference type="ARBA" id="ARBA00023170"/>
    </source>
</evidence>
<dbReference type="EMBL" id="KZ308307">
    <property type="protein sequence ID" value="KAG8226998.1"/>
    <property type="molecule type" value="Genomic_DNA"/>
</dbReference>
<dbReference type="Gene3D" id="3.30.50.10">
    <property type="entry name" value="Erythroid Transcription Factor GATA-1, subunit A"/>
    <property type="match status" value="1"/>
</dbReference>
<keyword evidence="7" id="KW-0804">Transcription</keyword>
<keyword evidence="3" id="KW-0863">Zinc-finger</keyword>
<accession>A0A8K0NZB2</accession>
<dbReference type="PANTHER" id="PTHR48092">
    <property type="entry name" value="KNIRPS-RELATED PROTEIN-RELATED"/>
    <property type="match status" value="1"/>
</dbReference>
<keyword evidence="2" id="KW-0479">Metal-binding</keyword>
<evidence type="ECO:0000256" key="7">
    <source>
        <dbReference type="ARBA" id="ARBA00023163"/>
    </source>
</evidence>
<reference evidence="12" key="1">
    <citation type="submission" date="2013-04" db="EMBL/GenBank/DDBJ databases">
        <authorList>
            <person name="Qu J."/>
            <person name="Murali S.C."/>
            <person name="Bandaranaike D."/>
            <person name="Bellair M."/>
            <person name="Blankenburg K."/>
            <person name="Chao H."/>
            <person name="Dinh H."/>
            <person name="Doddapaneni H."/>
            <person name="Downs B."/>
            <person name="Dugan-Rocha S."/>
            <person name="Elkadiri S."/>
            <person name="Gnanaolivu R.D."/>
            <person name="Hernandez B."/>
            <person name="Javaid M."/>
            <person name="Jayaseelan J.C."/>
            <person name="Lee S."/>
            <person name="Li M."/>
            <person name="Ming W."/>
            <person name="Munidasa M."/>
            <person name="Muniz J."/>
            <person name="Nguyen L."/>
            <person name="Ongeri F."/>
            <person name="Osuji N."/>
            <person name="Pu L.-L."/>
            <person name="Puazo M."/>
            <person name="Qu C."/>
            <person name="Quiroz J."/>
            <person name="Raj R."/>
            <person name="Weissenberger G."/>
            <person name="Xin Y."/>
            <person name="Zou X."/>
            <person name="Han Y."/>
            <person name="Richards S."/>
            <person name="Worley K."/>
            <person name="Muzny D."/>
            <person name="Gibbs R."/>
        </authorList>
    </citation>
    <scope>NUCLEOTIDE SEQUENCE</scope>
    <source>
        <strain evidence="12">Sampled in the wild</strain>
    </source>
</reference>
<keyword evidence="13" id="KW-1185">Reference proteome</keyword>
<keyword evidence="9" id="KW-0539">Nucleus</keyword>
<dbReference type="Proteomes" id="UP000792457">
    <property type="component" value="Unassembled WGS sequence"/>
</dbReference>
<evidence type="ECO:0000256" key="5">
    <source>
        <dbReference type="ARBA" id="ARBA00023015"/>
    </source>
</evidence>
<dbReference type="InterPro" id="IPR050200">
    <property type="entry name" value="Nuclear_hormone_rcpt_NR3"/>
</dbReference>
<evidence type="ECO:0000259" key="11">
    <source>
        <dbReference type="PROSITE" id="PS51030"/>
    </source>
</evidence>
<sequence length="253" mass="26338">MDLDKGKGLRASVVNTTRHTYVLELFIHSQQCGGSPAQSPRSDSSTSPVPPSHHPLIQPPLPPPSTQPTPPPSHHPLSALHHHHHHLHHPQPHHLHPFHHPPPHPPLCLPPPPPAHHLMGPCPPPAPVAHPRPQSLVVQANRSSPAPGPPSFLMDHSNTPPTSLNSSQGTVTTTAVSPTGGGGKVKGGGGVGVGGAGAGLTCVVCGDTSSGKHYGILACNGCSGFFKRSVRRKLIYRGGCSILDLAACDEAFN</sequence>
<keyword evidence="6" id="KW-0238">DNA-binding</keyword>
<evidence type="ECO:0000313" key="13">
    <source>
        <dbReference type="Proteomes" id="UP000792457"/>
    </source>
</evidence>
<dbReference type="GO" id="GO:0003700">
    <property type="term" value="F:DNA-binding transcription factor activity"/>
    <property type="evidence" value="ECO:0007669"/>
    <property type="project" value="InterPro"/>
</dbReference>
<feature type="compositionally biased region" description="Polar residues" evidence="10">
    <location>
        <begin position="156"/>
        <end position="177"/>
    </location>
</feature>
<dbReference type="GO" id="GO:0043565">
    <property type="term" value="F:sequence-specific DNA binding"/>
    <property type="evidence" value="ECO:0007669"/>
    <property type="project" value="InterPro"/>
</dbReference>
<reference evidence="12" key="2">
    <citation type="submission" date="2017-10" db="EMBL/GenBank/DDBJ databases">
        <title>Ladona fulva Genome sequencing and assembly.</title>
        <authorList>
            <person name="Murali S."/>
            <person name="Richards S."/>
            <person name="Bandaranaike D."/>
            <person name="Bellair M."/>
            <person name="Blankenburg K."/>
            <person name="Chao H."/>
            <person name="Dinh H."/>
            <person name="Doddapaneni H."/>
            <person name="Dugan-Rocha S."/>
            <person name="Elkadiri S."/>
            <person name="Gnanaolivu R."/>
            <person name="Hernandez B."/>
            <person name="Skinner E."/>
            <person name="Javaid M."/>
            <person name="Lee S."/>
            <person name="Li M."/>
            <person name="Ming W."/>
            <person name="Munidasa M."/>
            <person name="Muniz J."/>
            <person name="Nguyen L."/>
            <person name="Hughes D."/>
            <person name="Osuji N."/>
            <person name="Pu L.-L."/>
            <person name="Puazo M."/>
            <person name="Qu C."/>
            <person name="Quiroz J."/>
            <person name="Raj R."/>
            <person name="Weissenberger G."/>
            <person name="Xin Y."/>
            <person name="Zou X."/>
            <person name="Han Y."/>
            <person name="Worley K."/>
            <person name="Muzny D."/>
            <person name="Gibbs R."/>
        </authorList>
    </citation>
    <scope>NUCLEOTIDE SEQUENCE</scope>
    <source>
        <strain evidence="12">Sampled in the wild</strain>
    </source>
</reference>